<comment type="caution">
    <text evidence="1">The sequence shown here is derived from an EMBL/GenBank/DDBJ whole genome shotgun (WGS) entry which is preliminary data.</text>
</comment>
<organism evidence="1 2">
    <name type="scientific">Allacma fusca</name>
    <dbReference type="NCBI Taxonomy" id="39272"/>
    <lineage>
        <taxon>Eukaryota</taxon>
        <taxon>Metazoa</taxon>
        <taxon>Ecdysozoa</taxon>
        <taxon>Arthropoda</taxon>
        <taxon>Hexapoda</taxon>
        <taxon>Collembola</taxon>
        <taxon>Symphypleona</taxon>
        <taxon>Sminthuridae</taxon>
        <taxon>Allacma</taxon>
    </lineage>
</organism>
<dbReference type="Pfam" id="PF02995">
    <property type="entry name" value="DUF229"/>
    <property type="match status" value="1"/>
</dbReference>
<dbReference type="AlphaFoldDB" id="A0A8J2K3X5"/>
<name>A0A8J2K3X5_9HEXA</name>
<dbReference type="CDD" id="cd16021">
    <property type="entry name" value="ALP_like"/>
    <property type="match status" value="1"/>
</dbReference>
<protein>
    <recommendedName>
        <fullName evidence="3">DUF229 domain containing protein</fullName>
    </recommendedName>
</protein>
<dbReference type="PANTHER" id="PTHR10974:SF1">
    <property type="entry name" value="FI08016P-RELATED"/>
    <property type="match status" value="1"/>
</dbReference>
<sequence>MPDKNLSCSSDHPRYFTTDNEGNLIQLRDPREDGYFSCCYLKFERKRGSEMEIETATTCNLISSNVTKIPQDFEFILVKCLTTKNDITSYTLMDIFGLVPLKPLSNSRFIEPAGRKRVNVVIFGVDSVSHMNFMRNFKSSYAYLVNDLSAIGMWGYNKNADNTFPNTLPVLSGLSLKDLKRTGWNVSKFFDDVPFIWKNFSQEGYRTAFSEDANDVGIFRCEKRGFRDPPTDYYHHPALHAMDKQIGHTAQEGVANMCYGTRLSFEILLELMKKMATTMNKNKRYFHFTWATALTHDELNYGQFGDHLLLETLQWFKSGGYLNDTVLILMSDHGMRFGDIRSTLQGKIEDRMPFLYFVLPQWFQETYPDAVKRLRGNKRLLTTHFDLHETLKDLLHLNNIEKNTLLERQFKLATSRNVPRGISLFLSIPLTRTCDEAGLSSHWCLCRELKPLILEGNEIVIEGARQAVETLNGIISKNLQCHKFVFDSVLNAQVHHNSDDVHWDESEIPRDLNDPRLTKQKIRYNIDFKVRPSGGTYEATVTHHTDGSWEVSEEIDRTSSYGHQSRCMQDEHLKKYCYCG</sequence>
<proteinExistence type="predicted"/>
<accession>A0A8J2K3X5</accession>
<evidence type="ECO:0008006" key="3">
    <source>
        <dbReference type="Google" id="ProtNLM"/>
    </source>
</evidence>
<dbReference type="GO" id="GO:0005615">
    <property type="term" value="C:extracellular space"/>
    <property type="evidence" value="ECO:0007669"/>
    <property type="project" value="TreeGrafter"/>
</dbReference>
<dbReference type="OrthoDB" id="413313at2759"/>
<reference evidence="1" key="1">
    <citation type="submission" date="2021-06" db="EMBL/GenBank/DDBJ databases">
        <authorList>
            <person name="Hodson N. C."/>
            <person name="Mongue J. A."/>
            <person name="Jaron S. K."/>
        </authorList>
    </citation>
    <scope>NUCLEOTIDE SEQUENCE</scope>
</reference>
<dbReference type="EMBL" id="CAJVCH010061844">
    <property type="protein sequence ID" value="CAG7719499.1"/>
    <property type="molecule type" value="Genomic_DNA"/>
</dbReference>
<dbReference type="PANTHER" id="PTHR10974">
    <property type="entry name" value="FI08016P-RELATED"/>
    <property type="match status" value="1"/>
</dbReference>
<gene>
    <name evidence="1" type="ORF">AFUS01_LOCUS8822</name>
</gene>
<dbReference type="InterPro" id="IPR004245">
    <property type="entry name" value="DUF229"/>
</dbReference>
<evidence type="ECO:0000313" key="2">
    <source>
        <dbReference type="Proteomes" id="UP000708208"/>
    </source>
</evidence>
<dbReference type="Proteomes" id="UP000708208">
    <property type="component" value="Unassembled WGS sequence"/>
</dbReference>
<keyword evidence="2" id="KW-1185">Reference proteome</keyword>
<dbReference type="FunFam" id="3.40.720.10:FF:000017">
    <property type="entry name" value="Predicted protein"/>
    <property type="match status" value="1"/>
</dbReference>
<evidence type="ECO:0000313" key="1">
    <source>
        <dbReference type="EMBL" id="CAG7719499.1"/>
    </source>
</evidence>